<dbReference type="Gene3D" id="3.40.50.1820">
    <property type="entry name" value="alpha/beta hydrolase"/>
    <property type="match status" value="1"/>
</dbReference>
<keyword evidence="2 6" id="KW-0378">Hydrolase</keyword>
<evidence type="ECO:0000313" key="7">
    <source>
        <dbReference type="Proteomes" id="UP000030669"/>
    </source>
</evidence>
<dbReference type="InterPro" id="IPR000073">
    <property type="entry name" value="AB_hydrolase_1"/>
</dbReference>
<dbReference type="Proteomes" id="UP000030669">
    <property type="component" value="Unassembled WGS sequence"/>
</dbReference>
<keyword evidence="3" id="KW-0472">Membrane</keyword>
<dbReference type="InterPro" id="IPR013595">
    <property type="entry name" value="Pept_S33_TAP-like_C"/>
</dbReference>
<comment type="similarity">
    <text evidence="1">Belongs to the peptidase S33 family.</text>
</comment>
<dbReference type="EMBL" id="KB469296">
    <property type="protein sequence ID" value="EPQ60477.1"/>
    <property type="molecule type" value="Genomic_DNA"/>
</dbReference>
<gene>
    <name evidence="6" type="ORF">GLOTRDRAFT_113100</name>
</gene>
<keyword evidence="3" id="KW-0812">Transmembrane</keyword>
<evidence type="ECO:0000313" key="6">
    <source>
        <dbReference type="EMBL" id="EPQ60477.1"/>
    </source>
</evidence>
<dbReference type="OrthoDB" id="425534at2759"/>
<proteinExistence type="inferred from homology"/>
<name>S7QM20_GLOTA</name>
<dbReference type="InterPro" id="IPR029058">
    <property type="entry name" value="AB_hydrolase_fold"/>
</dbReference>
<reference evidence="6 7" key="1">
    <citation type="journal article" date="2012" name="Science">
        <title>The Paleozoic origin of enzymatic lignin decomposition reconstructed from 31 fungal genomes.</title>
        <authorList>
            <person name="Floudas D."/>
            <person name="Binder M."/>
            <person name="Riley R."/>
            <person name="Barry K."/>
            <person name="Blanchette R.A."/>
            <person name="Henrissat B."/>
            <person name="Martinez A.T."/>
            <person name="Otillar R."/>
            <person name="Spatafora J.W."/>
            <person name="Yadav J.S."/>
            <person name="Aerts A."/>
            <person name="Benoit I."/>
            <person name="Boyd A."/>
            <person name="Carlson A."/>
            <person name="Copeland A."/>
            <person name="Coutinho P.M."/>
            <person name="de Vries R.P."/>
            <person name="Ferreira P."/>
            <person name="Findley K."/>
            <person name="Foster B."/>
            <person name="Gaskell J."/>
            <person name="Glotzer D."/>
            <person name="Gorecki P."/>
            <person name="Heitman J."/>
            <person name="Hesse C."/>
            <person name="Hori C."/>
            <person name="Igarashi K."/>
            <person name="Jurgens J.A."/>
            <person name="Kallen N."/>
            <person name="Kersten P."/>
            <person name="Kohler A."/>
            <person name="Kuees U."/>
            <person name="Kumar T.K.A."/>
            <person name="Kuo A."/>
            <person name="LaButti K."/>
            <person name="Larrondo L.F."/>
            <person name="Lindquist E."/>
            <person name="Ling A."/>
            <person name="Lombard V."/>
            <person name="Lucas S."/>
            <person name="Lundell T."/>
            <person name="Martin R."/>
            <person name="McLaughlin D.J."/>
            <person name="Morgenstern I."/>
            <person name="Morin E."/>
            <person name="Murat C."/>
            <person name="Nagy L.G."/>
            <person name="Nolan M."/>
            <person name="Ohm R.A."/>
            <person name="Patyshakuliyeva A."/>
            <person name="Rokas A."/>
            <person name="Ruiz-Duenas F.J."/>
            <person name="Sabat G."/>
            <person name="Salamov A."/>
            <person name="Samejima M."/>
            <person name="Schmutz J."/>
            <person name="Slot J.C."/>
            <person name="St John F."/>
            <person name="Stenlid J."/>
            <person name="Sun H."/>
            <person name="Sun S."/>
            <person name="Syed K."/>
            <person name="Tsang A."/>
            <person name="Wiebenga A."/>
            <person name="Young D."/>
            <person name="Pisabarro A."/>
            <person name="Eastwood D.C."/>
            <person name="Martin F."/>
            <person name="Cullen D."/>
            <person name="Grigoriev I.V."/>
            <person name="Hibbett D.S."/>
        </authorList>
    </citation>
    <scope>NUCLEOTIDE SEQUENCE [LARGE SCALE GENOMIC DNA]</scope>
    <source>
        <strain evidence="6 7">ATCC 11539</strain>
    </source>
</reference>
<dbReference type="PANTHER" id="PTHR43248">
    <property type="entry name" value="2-SUCCINYL-6-HYDROXY-2,4-CYCLOHEXADIENE-1-CARBOXYLATE SYNTHASE"/>
    <property type="match status" value="1"/>
</dbReference>
<sequence>MPTGKFSLPVAASEGFVAFRTTPRRPPASSLQLQVAVLRAILIAVLVAAAVYTSGLAGSAYQGLQINWKSCGQGFDGYQCANITLPLNHHNESDPRTVTISVNRYLATNGTHRKGAVFINPGGPGGSGTRTVFTKGILYSKILNGQYDIIGFDPRGINQTRPYLSCFQSQFDQEVFGSMTEGFDLNLPIYITAEVVADLEKQIEFMTAAASSLAAKCFERVGEYMAYSGTEAVVRDIDAMSKLIEGEDARINFWGFSYGTIIGQYLVKILPPHRIGRVMIDGVVNPTVWSDYPINAYHEGLDNIDDVLSSFATACEATGDACALSYMAAPEILGAIDQMIDSLYAKPVPVTGLRVPAVAKASHVRQLLFNNMYRIQSWPDLAEHLYNGLRGNFSGIVNATSPKVDPNGASLPDRSEHATYPIFCSDTKPYDSERKPPSAADLAESILEQLKRYSYRMGDKFFPLSLCHVWEGVTPRRSRYEGTFELEDDALDTPILVLSNTFDPVTSLASAKYANTRLGNNARLVQQKNGWGHCSISQKSFCTFDIITAYMVGGTVPAEKHTFCDVDEKPFAPFNDSLLIQGEVADVEARKAWIQLSPDSTGLL</sequence>
<dbReference type="InterPro" id="IPR051601">
    <property type="entry name" value="Serine_prot/Carboxylest_S33"/>
</dbReference>
<evidence type="ECO:0000256" key="1">
    <source>
        <dbReference type="ARBA" id="ARBA00010088"/>
    </source>
</evidence>
<dbReference type="eggNOG" id="ENOG502S0WE">
    <property type="taxonomic scope" value="Eukaryota"/>
</dbReference>
<evidence type="ECO:0000259" key="5">
    <source>
        <dbReference type="Pfam" id="PF08386"/>
    </source>
</evidence>
<keyword evidence="7" id="KW-1185">Reference proteome</keyword>
<accession>S7QM20</accession>
<dbReference type="KEGG" id="gtr:GLOTRDRAFT_113100"/>
<evidence type="ECO:0000256" key="3">
    <source>
        <dbReference type="SAM" id="Phobius"/>
    </source>
</evidence>
<dbReference type="GeneID" id="19299666"/>
<dbReference type="GO" id="GO:0016787">
    <property type="term" value="F:hydrolase activity"/>
    <property type="evidence" value="ECO:0007669"/>
    <property type="project" value="UniProtKB-KW"/>
</dbReference>
<feature type="domain" description="AB hydrolase-1" evidence="4">
    <location>
        <begin position="116"/>
        <end position="286"/>
    </location>
</feature>
<feature type="transmembrane region" description="Helical" evidence="3">
    <location>
        <begin position="33"/>
        <end position="52"/>
    </location>
</feature>
<dbReference type="RefSeq" id="XP_007860879.1">
    <property type="nucleotide sequence ID" value="XM_007862688.1"/>
</dbReference>
<dbReference type="SUPFAM" id="SSF53474">
    <property type="entry name" value="alpha/beta-Hydrolases"/>
    <property type="match status" value="1"/>
</dbReference>
<dbReference type="OMA" id="TEPATQC"/>
<dbReference type="HOGENOM" id="CLU_013364_5_1_1"/>
<feature type="domain" description="Peptidase S33 tripeptidyl aminopeptidase-like C-terminal" evidence="5">
    <location>
        <begin position="467"/>
        <end position="560"/>
    </location>
</feature>
<evidence type="ECO:0000256" key="2">
    <source>
        <dbReference type="ARBA" id="ARBA00022801"/>
    </source>
</evidence>
<dbReference type="Pfam" id="PF00561">
    <property type="entry name" value="Abhydrolase_1"/>
    <property type="match status" value="1"/>
</dbReference>
<dbReference type="Pfam" id="PF08386">
    <property type="entry name" value="Abhydrolase_4"/>
    <property type="match status" value="1"/>
</dbReference>
<protein>
    <submittedName>
        <fullName evidence="6">Alpha/beta-hydrolase</fullName>
    </submittedName>
</protein>
<dbReference type="AlphaFoldDB" id="S7QM20"/>
<organism evidence="6 7">
    <name type="scientific">Gloeophyllum trabeum (strain ATCC 11539 / FP-39264 / Madison 617)</name>
    <name type="common">Brown rot fungus</name>
    <dbReference type="NCBI Taxonomy" id="670483"/>
    <lineage>
        <taxon>Eukaryota</taxon>
        <taxon>Fungi</taxon>
        <taxon>Dikarya</taxon>
        <taxon>Basidiomycota</taxon>
        <taxon>Agaricomycotina</taxon>
        <taxon>Agaricomycetes</taxon>
        <taxon>Gloeophyllales</taxon>
        <taxon>Gloeophyllaceae</taxon>
        <taxon>Gloeophyllum</taxon>
    </lineage>
</organism>
<evidence type="ECO:0000259" key="4">
    <source>
        <dbReference type="Pfam" id="PF00561"/>
    </source>
</evidence>
<dbReference type="PANTHER" id="PTHR43248:SF25">
    <property type="entry name" value="AB HYDROLASE-1 DOMAIN-CONTAINING PROTEIN-RELATED"/>
    <property type="match status" value="1"/>
</dbReference>
<keyword evidence="3" id="KW-1133">Transmembrane helix</keyword>